<protein>
    <submittedName>
        <fullName evidence="1">Uncharacterized protein</fullName>
    </submittedName>
</protein>
<proteinExistence type="predicted"/>
<dbReference type="AlphaFoldDB" id="A0A9Q1EH90"/>
<dbReference type="Proteomes" id="UP001152622">
    <property type="component" value="Chromosome 17"/>
</dbReference>
<comment type="caution">
    <text evidence="1">The sequence shown here is derived from an EMBL/GenBank/DDBJ whole genome shotgun (WGS) entry which is preliminary data.</text>
</comment>
<gene>
    <name evidence="1" type="ORF">SKAU_G00355690</name>
</gene>
<keyword evidence="2" id="KW-1185">Reference proteome</keyword>
<name>A0A9Q1EH90_SYNKA</name>
<organism evidence="1 2">
    <name type="scientific">Synaphobranchus kaupii</name>
    <name type="common">Kaup's arrowtooth eel</name>
    <dbReference type="NCBI Taxonomy" id="118154"/>
    <lineage>
        <taxon>Eukaryota</taxon>
        <taxon>Metazoa</taxon>
        <taxon>Chordata</taxon>
        <taxon>Craniata</taxon>
        <taxon>Vertebrata</taxon>
        <taxon>Euteleostomi</taxon>
        <taxon>Actinopterygii</taxon>
        <taxon>Neopterygii</taxon>
        <taxon>Teleostei</taxon>
        <taxon>Anguilliformes</taxon>
        <taxon>Synaphobranchidae</taxon>
        <taxon>Synaphobranchus</taxon>
    </lineage>
</organism>
<evidence type="ECO:0000313" key="2">
    <source>
        <dbReference type="Proteomes" id="UP001152622"/>
    </source>
</evidence>
<evidence type="ECO:0000313" key="1">
    <source>
        <dbReference type="EMBL" id="KAJ8338783.1"/>
    </source>
</evidence>
<accession>A0A9Q1EH90</accession>
<dbReference type="EMBL" id="JAINUF010000017">
    <property type="protein sequence ID" value="KAJ8338783.1"/>
    <property type="molecule type" value="Genomic_DNA"/>
</dbReference>
<sequence length="150" mass="16368">MICEGEAGRSSSSVPLLNIEIPLSQYYQPPSYCQPSPSFFGSWVVVPAVLFVRMCAWCGPFQGINKTARGTTFTHHAHTASPAAGGPPDRVVSFHPLRSRTERNVRAFHADIDGAPTQSYAILAAGRLATLRSRSPQRRAEPVAPHLRRS</sequence>
<reference evidence="1" key="1">
    <citation type="journal article" date="2023" name="Science">
        <title>Genome structures resolve the early diversification of teleost fishes.</title>
        <authorList>
            <person name="Parey E."/>
            <person name="Louis A."/>
            <person name="Montfort J."/>
            <person name="Bouchez O."/>
            <person name="Roques C."/>
            <person name="Iampietro C."/>
            <person name="Lluch J."/>
            <person name="Castinel A."/>
            <person name="Donnadieu C."/>
            <person name="Desvignes T."/>
            <person name="Floi Bucao C."/>
            <person name="Jouanno E."/>
            <person name="Wen M."/>
            <person name="Mejri S."/>
            <person name="Dirks R."/>
            <person name="Jansen H."/>
            <person name="Henkel C."/>
            <person name="Chen W.J."/>
            <person name="Zahm M."/>
            <person name="Cabau C."/>
            <person name="Klopp C."/>
            <person name="Thompson A.W."/>
            <person name="Robinson-Rechavi M."/>
            <person name="Braasch I."/>
            <person name="Lecointre G."/>
            <person name="Bobe J."/>
            <person name="Postlethwait J.H."/>
            <person name="Berthelot C."/>
            <person name="Roest Crollius H."/>
            <person name="Guiguen Y."/>
        </authorList>
    </citation>
    <scope>NUCLEOTIDE SEQUENCE</scope>
    <source>
        <strain evidence="1">WJC10195</strain>
    </source>
</reference>